<dbReference type="Proteomes" id="UP001152561">
    <property type="component" value="Unassembled WGS sequence"/>
</dbReference>
<dbReference type="InterPro" id="IPR040040">
    <property type="entry name" value="ATG11"/>
</dbReference>
<dbReference type="PANTHER" id="PTHR13222">
    <property type="entry name" value="RB1-INDUCIBLE COILED-COIL"/>
    <property type="match status" value="1"/>
</dbReference>
<dbReference type="GO" id="GO:0000045">
    <property type="term" value="P:autophagosome assembly"/>
    <property type="evidence" value="ECO:0007669"/>
    <property type="project" value="InterPro"/>
</dbReference>
<dbReference type="GO" id="GO:1990316">
    <property type="term" value="C:Atg1/ULK1 kinase complex"/>
    <property type="evidence" value="ECO:0007669"/>
    <property type="project" value="TreeGrafter"/>
</dbReference>
<feature type="region of interest" description="Disordered" evidence="6">
    <location>
        <begin position="704"/>
        <end position="759"/>
    </location>
</feature>
<organism evidence="9 10">
    <name type="scientific">Anisodus acutangulus</name>
    <dbReference type="NCBI Taxonomy" id="402998"/>
    <lineage>
        <taxon>Eukaryota</taxon>
        <taxon>Viridiplantae</taxon>
        <taxon>Streptophyta</taxon>
        <taxon>Embryophyta</taxon>
        <taxon>Tracheophyta</taxon>
        <taxon>Spermatophyta</taxon>
        <taxon>Magnoliopsida</taxon>
        <taxon>eudicotyledons</taxon>
        <taxon>Gunneridae</taxon>
        <taxon>Pentapetalae</taxon>
        <taxon>asterids</taxon>
        <taxon>lamiids</taxon>
        <taxon>Solanales</taxon>
        <taxon>Solanaceae</taxon>
        <taxon>Solanoideae</taxon>
        <taxon>Hyoscyameae</taxon>
        <taxon>Anisodus</taxon>
    </lineage>
</organism>
<dbReference type="SUPFAM" id="SSF54236">
    <property type="entry name" value="Ubiquitin-like"/>
    <property type="match status" value="1"/>
</dbReference>
<feature type="region of interest" description="Disordered" evidence="6">
    <location>
        <begin position="1172"/>
        <end position="1232"/>
    </location>
</feature>
<evidence type="ECO:0008006" key="11">
    <source>
        <dbReference type="Google" id="ProtNLM"/>
    </source>
</evidence>
<feature type="compositionally biased region" description="Basic and acidic residues" evidence="6">
    <location>
        <begin position="1184"/>
        <end position="1201"/>
    </location>
</feature>
<evidence type="ECO:0000256" key="4">
    <source>
        <dbReference type="ARBA" id="ARBA00023054"/>
    </source>
</evidence>
<dbReference type="AlphaFoldDB" id="A0A9Q1MM07"/>
<proteinExistence type="predicted"/>
<dbReference type="InterPro" id="IPR019460">
    <property type="entry name" value="Atg11_C"/>
</dbReference>
<feature type="coiled-coil region" evidence="5">
    <location>
        <begin position="811"/>
        <end position="866"/>
    </location>
</feature>
<dbReference type="CDD" id="cd17039">
    <property type="entry name" value="Ubl_ubiquitin_like"/>
    <property type="match status" value="1"/>
</dbReference>
<feature type="coiled-coil region" evidence="5">
    <location>
        <begin position="619"/>
        <end position="671"/>
    </location>
</feature>
<name>A0A9Q1MM07_9SOLA</name>
<comment type="caution">
    <text evidence="9">The sequence shown here is derived from an EMBL/GenBank/DDBJ whole genome shotgun (WGS) entry which is preliminary data.</text>
</comment>
<dbReference type="GO" id="GO:0034517">
    <property type="term" value="P:ribophagy"/>
    <property type="evidence" value="ECO:0007669"/>
    <property type="project" value="TreeGrafter"/>
</dbReference>
<dbReference type="GO" id="GO:0034045">
    <property type="term" value="C:phagophore assembly site membrane"/>
    <property type="evidence" value="ECO:0007669"/>
    <property type="project" value="TreeGrafter"/>
</dbReference>
<dbReference type="Pfam" id="PF04108">
    <property type="entry name" value="ATG17_like"/>
    <property type="match status" value="1"/>
</dbReference>
<dbReference type="InterPro" id="IPR045326">
    <property type="entry name" value="ATG17-like_dom"/>
</dbReference>
<gene>
    <name evidence="9" type="ORF">K7X08_022674</name>
</gene>
<keyword evidence="2" id="KW-0653">Protein transport</keyword>
<dbReference type="GO" id="GO:0015031">
    <property type="term" value="P:protein transport"/>
    <property type="evidence" value="ECO:0007669"/>
    <property type="project" value="UniProtKB-KW"/>
</dbReference>
<dbReference type="Pfam" id="PF10377">
    <property type="entry name" value="ATG11"/>
    <property type="match status" value="1"/>
</dbReference>
<feature type="compositionally biased region" description="Basic and acidic residues" evidence="6">
    <location>
        <begin position="749"/>
        <end position="759"/>
    </location>
</feature>
<dbReference type="OrthoDB" id="447953at2759"/>
<evidence type="ECO:0000256" key="3">
    <source>
        <dbReference type="ARBA" id="ARBA00023006"/>
    </source>
</evidence>
<dbReference type="GO" id="GO:0000422">
    <property type="term" value="P:autophagy of mitochondrion"/>
    <property type="evidence" value="ECO:0007669"/>
    <property type="project" value="TreeGrafter"/>
</dbReference>
<dbReference type="GO" id="GO:0034727">
    <property type="term" value="P:piecemeal microautophagy of the nucleus"/>
    <property type="evidence" value="ECO:0007669"/>
    <property type="project" value="TreeGrafter"/>
</dbReference>
<accession>A0A9Q1MM07</accession>
<dbReference type="EMBL" id="JAJAGQ010000006">
    <property type="protein sequence ID" value="KAJ8560814.1"/>
    <property type="molecule type" value="Genomic_DNA"/>
</dbReference>
<sequence>MSSNASSGVVQVGKLLVLIAENGQSYELNCDEYTLVDAVQQFLESVSGIPISDQLLLCLDVKLELHCPLSTYKLPSDDREVILFNKARMRSNAPPPLPEQVDMIDIPDPPLPSSSHDPHPLDDATDPALKALPSYERQFRFHFQRGHSIYSRFQTRTEICERLLREQKVQERALGIARGNLDHFYGMIVQNYNDFLKCYSQQYRSHSNLLTNFGRDIEKLRSCKLHPALQTANHKCLLDFVKEENLRKLAEDCSGSHRQFENKVSEFKLEFGELEHNAKHLFSTKGSHLIREVELAIRDHQKYVSEQKSIMQALSKDVNMVKKLVDDCLTNQLSSSLRPHDAVSALGPMYECHEKSYLPKIQACDGEISNLVEFCKDKKNEMNVLVHNYMQKVAYIQYTIKDIRCKFAVFQEALRRQSDLFEHLKVVRGIGPAYRACLAEVVRRKAAMKLYMGMAGQLAERLATKREAEVRRREEFLRVNSTYIPRDILASMRLYDTPNHCDVNITPFDTKLLDVDISDIDRYAPEYLLGKHGTLKSQLSMSNDGSQLTETETSDFAEKIDCEELLQGSEVLDIAGTSKMEVENAKLRAELASKIAFMCSTCPEFDYESLDDSKIDSLLKEAREKTSEALHHKEEYEKHLQSMLKAKQIQCESFEKRIQELEQRLSDHYSQEHAHSADEAVSNLTASAVKNDDSKSGMPAEVMDEVSCASSSSNMKPGSKQIKEQEGLDDNMTDSSGMVNPQLDSSMLDPHRDEEHENLPVKDKKDMALVTSSMAVSISQPRTDMPSEITAEQGLDAKAREDLLLELQGVLADKSKLLDESESKVKSLTEEVAKLVRELEIRGKLLDESQMNCAHLENCLHEAREEAQTHLCAADRRASEYCTLRASAVKMRSLFERLRACVLSGDVASLAESLRALSQSLANSINEKEEDGSAEFRECIRVLADKVGALSRHRAELADKCSKFDAANKQVSRELEEKKELVNTLYKKHQHEKQANKEKISFGRLEVHEIAAFILNATGNYEAINRNCPRYYLSAESVALFTDHLPNRPSYIVGLVVHIERQTVRSTPSTSVRADHDRDRLDILTSDTGTSRLSLNSGSTTNPYGLPVGCEYFVVTSTKVARNKYVVDPSWPYTTWRTVVAEKLEGPLPTPVLSVERSPVLSSKKDAEILKKNSSHALSAKASWGKETESTRELRSVETRNRSSFPSPTISSSGKTNTEKQKGCCTVPNSSQ</sequence>
<feature type="compositionally biased region" description="Polar residues" evidence="6">
    <location>
        <begin position="733"/>
        <end position="745"/>
    </location>
</feature>
<keyword evidence="10" id="KW-1185">Reference proteome</keyword>
<dbReference type="InterPro" id="IPR029071">
    <property type="entry name" value="Ubiquitin-like_domsf"/>
</dbReference>
<evidence type="ECO:0000256" key="6">
    <source>
        <dbReference type="SAM" id="MobiDB-lite"/>
    </source>
</evidence>
<feature type="domain" description="Autophagy protein ATG17-like" evidence="7">
    <location>
        <begin position="146"/>
        <end position="484"/>
    </location>
</feature>
<feature type="compositionally biased region" description="Low complexity" evidence="6">
    <location>
        <begin position="1203"/>
        <end position="1213"/>
    </location>
</feature>
<evidence type="ECO:0000256" key="5">
    <source>
        <dbReference type="SAM" id="Coils"/>
    </source>
</evidence>
<protein>
    <recommendedName>
        <fullName evidence="11">Autophagy-related protein 11</fullName>
    </recommendedName>
</protein>
<keyword evidence="1" id="KW-0813">Transport</keyword>
<evidence type="ECO:0000256" key="2">
    <source>
        <dbReference type="ARBA" id="ARBA00022927"/>
    </source>
</evidence>
<evidence type="ECO:0000259" key="8">
    <source>
        <dbReference type="Pfam" id="PF10377"/>
    </source>
</evidence>
<feature type="domain" description="Autophagy-related protein 11 C-terminal" evidence="8">
    <location>
        <begin position="975"/>
        <end position="1116"/>
    </location>
</feature>
<evidence type="ECO:0000313" key="9">
    <source>
        <dbReference type="EMBL" id="KAJ8560814.1"/>
    </source>
</evidence>
<keyword evidence="3" id="KW-0072">Autophagy</keyword>
<dbReference type="GO" id="GO:0061709">
    <property type="term" value="P:reticulophagy"/>
    <property type="evidence" value="ECO:0007669"/>
    <property type="project" value="TreeGrafter"/>
</dbReference>
<evidence type="ECO:0000313" key="10">
    <source>
        <dbReference type="Proteomes" id="UP001152561"/>
    </source>
</evidence>
<evidence type="ECO:0000256" key="1">
    <source>
        <dbReference type="ARBA" id="ARBA00022448"/>
    </source>
</evidence>
<reference evidence="10" key="1">
    <citation type="journal article" date="2023" name="Proc. Natl. Acad. Sci. U.S.A.">
        <title>Genomic and structural basis for evolution of tropane alkaloid biosynthesis.</title>
        <authorList>
            <person name="Wanga Y.-J."/>
            <person name="Taina T."/>
            <person name="Yua J.-Y."/>
            <person name="Lia J."/>
            <person name="Xua B."/>
            <person name="Chenc J."/>
            <person name="D'Auriad J.C."/>
            <person name="Huanga J.-P."/>
            <person name="Huanga S.-X."/>
        </authorList>
    </citation>
    <scope>NUCLEOTIDE SEQUENCE [LARGE SCALE GENOMIC DNA]</scope>
    <source>
        <strain evidence="10">cv. KIB-2019</strain>
    </source>
</reference>
<evidence type="ECO:0000259" key="7">
    <source>
        <dbReference type="Pfam" id="PF04108"/>
    </source>
</evidence>
<dbReference type="GO" id="GO:0060090">
    <property type="term" value="F:molecular adaptor activity"/>
    <property type="evidence" value="ECO:0007669"/>
    <property type="project" value="TreeGrafter"/>
</dbReference>
<keyword evidence="4 5" id="KW-0175">Coiled coil</keyword>
<dbReference type="GO" id="GO:0019901">
    <property type="term" value="F:protein kinase binding"/>
    <property type="evidence" value="ECO:0007669"/>
    <property type="project" value="TreeGrafter"/>
</dbReference>
<feature type="region of interest" description="Disordered" evidence="6">
    <location>
        <begin position="93"/>
        <end position="124"/>
    </location>
</feature>
<dbReference type="PANTHER" id="PTHR13222:SF1">
    <property type="entry name" value="RB1-INDUCIBLE COILED-COIL PROTEIN 1"/>
    <property type="match status" value="1"/>
</dbReference>